<evidence type="ECO:0000313" key="6">
    <source>
        <dbReference type="Proteomes" id="UP000663881"/>
    </source>
</evidence>
<sequence length="1055" mass="114213">QVQFAGQPLPDITWTRADGQPLGENVKIANDENGLAALVFDSTTLTDKCGYIAKATNIVGSVEQKINLDVKEIKPTIVRDLEAAINATKGQPMTLTIEATGNPKPTVKFFRGADELVATESQIELKESEDGQTFTITILSMQPDHQGEYTATVQNTGGMAKSKKCKVTVMKSPEFVTKPTAQEVKQGETAVFETKIDGYPTPKITWLLNGKPLTAKEGAQVEFNAATGDAKLSIAKVDLQQHSGIVTCRLENAHGSQEETARLDILAAPLITTQLSKTEETVSGKDVTLRVVVRGSPRPEAQWFYNDTPVAPENTTYDEEKSEYQLLIKEATVDANEGTYRVVLKNDLGESESTPCTLTVLEPVKLTKIGPATDAVDLKVGEAFEISFDIEGKEAPKVQLTKDGKEVKLTSVEGTRHVYTVGEVKPEHQGVYKLTAKNKTSSEESTITLNVTAPLNITQSLTDINVLLGQTGVLSLTCDAFPVPKVTWFFNDTELKNSAKHKIEIKNNVFSLTVNKCDHPDVGVYRAVVDNGIDKTEQTAKLNVGVKPKVEAAKPANEQSSVIGQDTQISWKFSGIEKPEVTWLFNGQPLPTNERFQITETEDGTSTLSIKSAELTDKGVYTAKATNAVGEAEAKTTLNISGIKPVITTDLEAALQATKGESMTIKLTATGTPKPEVVWMRGNDELAPSDRIQVSGPTGEGEDTYTITILNVQPEDQGDYSAKVTNVGGSLKSKKCKVTVMKSPEFVTKPTAQEVKQGETAVFETEIDGYPTPKITWLLNGKPLTAKEGAQVEFNAATGDAKLSVAKVDLQQHSGIVTCRLENAHGSLEETARLDILAAPLITTQLPKTEETVSGKDVTLRVVVRGSPRPEAQWFYNDTPVAPENTAYDEEKSEYQLLIKEATVSAHEGTYRVVLKNDLGESESTPCTLTVLEPVKLTKIGPATDAVDLKVGEAFEISFDVDGKEAPKVQLTKDGKEVKLTSVEGTRHVYTVGEVKPEHQGVYKLTAKNKTSTEESTITLNITAPLNITQPLTDVNVLMGQSGTLSFVCDAFPAP</sequence>
<feature type="domain" description="Ig-like" evidence="4">
    <location>
        <begin position="75"/>
        <end position="168"/>
    </location>
</feature>
<organism evidence="5 6">
    <name type="scientific">Adineta steineri</name>
    <dbReference type="NCBI Taxonomy" id="433720"/>
    <lineage>
        <taxon>Eukaryota</taxon>
        <taxon>Metazoa</taxon>
        <taxon>Spiralia</taxon>
        <taxon>Gnathifera</taxon>
        <taxon>Rotifera</taxon>
        <taxon>Eurotatoria</taxon>
        <taxon>Bdelloidea</taxon>
        <taxon>Adinetida</taxon>
        <taxon>Adinetidae</taxon>
        <taxon>Adineta</taxon>
    </lineage>
</organism>
<feature type="non-terminal residue" evidence="5">
    <location>
        <position position="1055"/>
    </location>
</feature>
<dbReference type="InterPro" id="IPR003599">
    <property type="entry name" value="Ig_sub"/>
</dbReference>
<feature type="domain" description="Ig-like" evidence="4">
    <location>
        <begin position="840"/>
        <end position="930"/>
    </location>
</feature>
<feature type="domain" description="Ig-like" evidence="4">
    <location>
        <begin position="173"/>
        <end position="264"/>
    </location>
</feature>
<comment type="caution">
    <text evidence="5">The sequence shown here is derived from an EMBL/GenBank/DDBJ whole genome shotgun (WGS) entry which is preliminary data.</text>
</comment>
<feature type="domain" description="Ig-like" evidence="4">
    <location>
        <begin position="744"/>
        <end position="835"/>
    </location>
</feature>
<reference evidence="5" key="1">
    <citation type="submission" date="2021-02" db="EMBL/GenBank/DDBJ databases">
        <authorList>
            <person name="Nowell W R."/>
        </authorList>
    </citation>
    <scope>NUCLEOTIDE SEQUENCE</scope>
</reference>
<evidence type="ECO:0000259" key="4">
    <source>
        <dbReference type="PROSITE" id="PS50835"/>
    </source>
</evidence>
<dbReference type="Pfam" id="PF07679">
    <property type="entry name" value="I-set"/>
    <property type="match status" value="11"/>
</dbReference>
<name>A0A819X087_9BILA</name>
<evidence type="ECO:0000256" key="2">
    <source>
        <dbReference type="ARBA" id="ARBA00023157"/>
    </source>
</evidence>
<dbReference type="Proteomes" id="UP000663881">
    <property type="component" value="Unassembled WGS sequence"/>
</dbReference>
<dbReference type="InterPro" id="IPR003598">
    <property type="entry name" value="Ig_sub2"/>
</dbReference>
<dbReference type="CDD" id="cd00096">
    <property type="entry name" value="Ig"/>
    <property type="match status" value="1"/>
</dbReference>
<proteinExistence type="predicted"/>
<dbReference type="EMBL" id="CAJOAY010006199">
    <property type="protein sequence ID" value="CAF4133168.1"/>
    <property type="molecule type" value="Genomic_DNA"/>
</dbReference>
<dbReference type="FunFam" id="2.60.40.10:FF:000032">
    <property type="entry name" value="palladin isoform X1"/>
    <property type="match status" value="1"/>
</dbReference>
<dbReference type="InterPro" id="IPR036179">
    <property type="entry name" value="Ig-like_dom_sf"/>
</dbReference>
<dbReference type="FunFam" id="2.60.40.10:FF:000107">
    <property type="entry name" value="Myosin, light chain kinase a"/>
    <property type="match status" value="2"/>
</dbReference>
<evidence type="ECO:0000256" key="3">
    <source>
        <dbReference type="ARBA" id="ARBA00023319"/>
    </source>
</evidence>
<dbReference type="SMART" id="SM00408">
    <property type="entry name" value="IGc2"/>
    <property type="match status" value="10"/>
</dbReference>
<dbReference type="SUPFAM" id="SSF48726">
    <property type="entry name" value="Immunoglobulin"/>
    <property type="match status" value="11"/>
</dbReference>
<keyword evidence="3" id="KW-0393">Immunoglobulin domain</keyword>
<dbReference type="InterPro" id="IPR050958">
    <property type="entry name" value="Cell_Adh-Cytoskel_Orgn"/>
</dbReference>
<dbReference type="InterPro" id="IPR007110">
    <property type="entry name" value="Ig-like_dom"/>
</dbReference>
<feature type="domain" description="Ig-like" evidence="4">
    <location>
        <begin position="548"/>
        <end position="641"/>
    </location>
</feature>
<keyword evidence="1" id="KW-0732">Signal</keyword>
<dbReference type="AlphaFoldDB" id="A0A819X087"/>
<feature type="domain" description="Ig-like" evidence="4">
    <location>
        <begin position="269"/>
        <end position="359"/>
    </location>
</feature>
<feature type="domain" description="Ig-like" evidence="4">
    <location>
        <begin position="645"/>
        <end position="739"/>
    </location>
</feature>
<dbReference type="GO" id="GO:0005886">
    <property type="term" value="C:plasma membrane"/>
    <property type="evidence" value="ECO:0007669"/>
    <property type="project" value="TreeGrafter"/>
</dbReference>
<feature type="non-terminal residue" evidence="5">
    <location>
        <position position="1"/>
    </location>
</feature>
<dbReference type="PANTHER" id="PTHR45080:SF8">
    <property type="entry name" value="IG-LIKE DOMAIN-CONTAINING PROTEIN"/>
    <property type="match status" value="1"/>
</dbReference>
<accession>A0A819X087</accession>
<dbReference type="PANTHER" id="PTHR45080">
    <property type="entry name" value="CONTACTIN 5"/>
    <property type="match status" value="1"/>
</dbReference>
<dbReference type="SMART" id="SM00409">
    <property type="entry name" value="IG"/>
    <property type="match status" value="10"/>
</dbReference>
<dbReference type="InterPro" id="IPR013783">
    <property type="entry name" value="Ig-like_fold"/>
</dbReference>
<feature type="domain" description="Ig-like" evidence="4">
    <location>
        <begin position="454"/>
        <end position="543"/>
    </location>
</feature>
<evidence type="ECO:0000313" key="5">
    <source>
        <dbReference type="EMBL" id="CAF4133168.1"/>
    </source>
</evidence>
<dbReference type="InterPro" id="IPR013098">
    <property type="entry name" value="Ig_I-set"/>
</dbReference>
<dbReference type="Gene3D" id="2.60.40.10">
    <property type="entry name" value="Immunoglobulins"/>
    <property type="match status" value="11"/>
</dbReference>
<evidence type="ECO:0000256" key="1">
    <source>
        <dbReference type="ARBA" id="ARBA00022729"/>
    </source>
</evidence>
<protein>
    <recommendedName>
        <fullName evidence="4">Ig-like domain-containing protein</fullName>
    </recommendedName>
</protein>
<keyword evidence="2" id="KW-1015">Disulfide bond</keyword>
<dbReference type="PROSITE" id="PS50835">
    <property type="entry name" value="IG_LIKE"/>
    <property type="match status" value="8"/>
</dbReference>
<dbReference type="FunFam" id="2.60.40.10:FF:000344">
    <property type="entry name" value="Muscle M-line assembly protein unc-89"/>
    <property type="match status" value="1"/>
</dbReference>
<dbReference type="GO" id="GO:0007156">
    <property type="term" value="P:homophilic cell adhesion via plasma membrane adhesion molecules"/>
    <property type="evidence" value="ECO:0007669"/>
    <property type="project" value="TreeGrafter"/>
</dbReference>
<gene>
    <name evidence="5" type="ORF">OKA104_LOCUS37348</name>
</gene>